<feature type="non-terminal residue" evidence="1">
    <location>
        <position position="28"/>
    </location>
</feature>
<dbReference type="AlphaFoldDB" id="A0A382N4C2"/>
<evidence type="ECO:0000313" key="1">
    <source>
        <dbReference type="EMBL" id="SVC56029.1"/>
    </source>
</evidence>
<proteinExistence type="predicted"/>
<gene>
    <name evidence="1" type="ORF">METZ01_LOCUS308883</name>
</gene>
<reference evidence="1" key="1">
    <citation type="submission" date="2018-05" db="EMBL/GenBank/DDBJ databases">
        <authorList>
            <person name="Lanie J.A."/>
            <person name="Ng W.-L."/>
            <person name="Kazmierczak K.M."/>
            <person name="Andrzejewski T.M."/>
            <person name="Davidsen T.M."/>
            <person name="Wayne K.J."/>
            <person name="Tettelin H."/>
            <person name="Glass J.I."/>
            <person name="Rusch D."/>
            <person name="Podicherti R."/>
            <person name="Tsui H.-C.T."/>
            <person name="Winkler M.E."/>
        </authorList>
    </citation>
    <scope>NUCLEOTIDE SEQUENCE</scope>
</reference>
<protein>
    <submittedName>
        <fullName evidence="1">Uncharacterized protein</fullName>
    </submittedName>
</protein>
<name>A0A382N4C2_9ZZZZ</name>
<sequence>MSTDKQIDQFHEQGYLILEKLIDGKKLD</sequence>
<dbReference type="EMBL" id="UINC01097925">
    <property type="protein sequence ID" value="SVC56029.1"/>
    <property type="molecule type" value="Genomic_DNA"/>
</dbReference>
<organism evidence="1">
    <name type="scientific">marine metagenome</name>
    <dbReference type="NCBI Taxonomy" id="408172"/>
    <lineage>
        <taxon>unclassified sequences</taxon>
        <taxon>metagenomes</taxon>
        <taxon>ecological metagenomes</taxon>
    </lineage>
</organism>
<accession>A0A382N4C2</accession>